<evidence type="ECO:0000256" key="9">
    <source>
        <dbReference type="ARBA" id="ARBA00023002"/>
    </source>
</evidence>
<comment type="subcellular location">
    <subcellularLocation>
        <location evidence="3">Endoplasmic reticulum membrane</location>
        <topology evidence="3">Peripheral membrane protein</topology>
    </subcellularLocation>
    <subcellularLocation>
        <location evidence="2">Microsome membrane</location>
        <topology evidence="2">Peripheral membrane protein</topology>
    </subcellularLocation>
</comment>
<evidence type="ECO:0000313" key="15">
    <source>
        <dbReference type="EMBL" id="KAF0768480.1"/>
    </source>
</evidence>
<evidence type="ECO:0000256" key="1">
    <source>
        <dbReference type="ARBA" id="ARBA00001971"/>
    </source>
</evidence>
<evidence type="ECO:0000256" key="14">
    <source>
        <dbReference type="SAM" id="SignalP"/>
    </source>
</evidence>
<protein>
    <submittedName>
        <fullName evidence="15">Cytochrome P450 6a2-like</fullName>
    </submittedName>
</protein>
<keyword evidence="5" id="KW-0349">Heme</keyword>
<keyword evidence="8" id="KW-0492">Microsome</keyword>
<evidence type="ECO:0000256" key="7">
    <source>
        <dbReference type="ARBA" id="ARBA00022824"/>
    </source>
</evidence>
<dbReference type="Proteomes" id="UP000478052">
    <property type="component" value="Unassembled WGS sequence"/>
</dbReference>
<evidence type="ECO:0000256" key="11">
    <source>
        <dbReference type="ARBA" id="ARBA00023033"/>
    </source>
</evidence>
<evidence type="ECO:0000256" key="2">
    <source>
        <dbReference type="ARBA" id="ARBA00004174"/>
    </source>
</evidence>
<dbReference type="Pfam" id="PF00067">
    <property type="entry name" value="p450"/>
    <property type="match status" value="1"/>
</dbReference>
<keyword evidence="13" id="KW-1133">Transmembrane helix</keyword>
<keyword evidence="13" id="KW-0812">Transmembrane</keyword>
<keyword evidence="11" id="KW-0503">Monooxygenase</keyword>
<keyword evidence="10" id="KW-0408">Iron</keyword>
<dbReference type="Gene3D" id="1.10.630.10">
    <property type="entry name" value="Cytochrome P450"/>
    <property type="match status" value="1"/>
</dbReference>
<evidence type="ECO:0000256" key="13">
    <source>
        <dbReference type="SAM" id="Phobius"/>
    </source>
</evidence>
<proteinExistence type="inferred from homology"/>
<dbReference type="InterPro" id="IPR001128">
    <property type="entry name" value="Cyt_P450"/>
</dbReference>
<evidence type="ECO:0000256" key="3">
    <source>
        <dbReference type="ARBA" id="ARBA00004406"/>
    </source>
</evidence>
<keyword evidence="7" id="KW-0256">Endoplasmic reticulum</keyword>
<keyword evidence="6" id="KW-0479">Metal-binding</keyword>
<feature type="signal peptide" evidence="14">
    <location>
        <begin position="1"/>
        <end position="16"/>
    </location>
</feature>
<dbReference type="PANTHER" id="PTHR24292:SF54">
    <property type="entry name" value="CYP9F3-RELATED"/>
    <property type="match status" value="1"/>
</dbReference>
<feature type="chain" id="PRO_5026179821" evidence="14">
    <location>
        <begin position="17"/>
        <end position="185"/>
    </location>
</feature>
<gene>
    <name evidence="15" type="ORF">FWK35_00012001</name>
</gene>
<dbReference type="AlphaFoldDB" id="A0A6G0ZD19"/>
<evidence type="ECO:0000256" key="4">
    <source>
        <dbReference type="ARBA" id="ARBA00010617"/>
    </source>
</evidence>
<dbReference type="InterPro" id="IPR050476">
    <property type="entry name" value="Insect_CytP450_Detox"/>
</dbReference>
<sequence length="185" mass="20519">MICFGCWLEILPVAAAAAIVSVLLAYAYCTRHYGHWAALGVPHTKPTPLLGHFAGPTLGRESGTVTVDTLYRRFVGHRYFGVYQLRHPMLVLRDPVLVHSVLATEFASFHDRVMNRTSFEHDGLFNSLVNLRGDRWKAVRAKLSPTFTVAKLKAMFASLHVCTGQLVDKLLLLTSDGQGIQNNVS</sequence>
<keyword evidence="12 13" id="KW-0472">Membrane</keyword>
<comment type="similarity">
    <text evidence="4">Belongs to the cytochrome P450 family.</text>
</comment>
<dbReference type="InterPro" id="IPR036396">
    <property type="entry name" value="Cyt_P450_sf"/>
</dbReference>
<keyword evidence="16" id="KW-1185">Reference proteome</keyword>
<evidence type="ECO:0000256" key="6">
    <source>
        <dbReference type="ARBA" id="ARBA00022723"/>
    </source>
</evidence>
<organism evidence="15 16">
    <name type="scientific">Aphis craccivora</name>
    <name type="common">Cowpea aphid</name>
    <dbReference type="NCBI Taxonomy" id="307492"/>
    <lineage>
        <taxon>Eukaryota</taxon>
        <taxon>Metazoa</taxon>
        <taxon>Ecdysozoa</taxon>
        <taxon>Arthropoda</taxon>
        <taxon>Hexapoda</taxon>
        <taxon>Insecta</taxon>
        <taxon>Pterygota</taxon>
        <taxon>Neoptera</taxon>
        <taxon>Paraneoptera</taxon>
        <taxon>Hemiptera</taxon>
        <taxon>Sternorrhyncha</taxon>
        <taxon>Aphidomorpha</taxon>
        <taxon>Aphidoidea</taxon>
        <taxon>Aphididae</taxon>
        <taxon>Aphidini</taxon>
        <taxon>Aphis</taxon>
        <taxon>Aphis</taxon>
    </lineage>
</organism>
<accession>A0A6G0ZD19</accession>
<evidence type="ECO:0000256" key="5">
    <source>
        <dbReference type="ARBA" id="ARBA00022617"/>
    </source>
</evidence>
<comment type="cofactor">
    <cofactor evidence="1">
        <name>heme</name>
        <dbReference type="ChEBI" id="CHEBI:30413"/>
    </cofactor>
</comment>
<dbReference type="SUPFAM" id="SSF48264">
    <property type="entry name" value="Cytochrome P450"/>
    <property type="match status" value="1"/>
</dbReference>
<dbReference type="GO" id="GO:0016705">
    <property type="term" value="F:oxidoreductase activity, acting on paired donors, with incorporation or reduction of molecular oxygen"/>
    <property type="evidence" value="ECO:0007669"/>
    <property type="project" value="InterPro"/>
</dbReference>
<name>A0A6G0ZD19_APHCR</name>
<evidence type="ECO:0000313" key="16">
    <source>
        <dbReference type="Proteomes" id="UP000478052"/>
    </source>
</evidence>
<dbReference type="GO" id="GO:0020037">
    <property type="term" value="F:heme binding"/>
    <property type="evidence" value="ECO:0007669"/>
    <property type="project" value="InterPro"/>
</dbReference>
<dbReference type="EMBL" id="VUJU01000763">
    <property type="protein sequence ID" value="KAF0768480.1"/>
    <property type="molecule type" value="Genomic_DNA"/>
</dbReference>
<evidence type="ECO:0000256" key="8">
    <source>
        <dbReference type="ARBA" id="ARBA00022848"/>
    </source>
</evidence>
<dbReference type="GO" id="GO:0005506">
    <property type="term" value="F:iron ion binding"/>
    <property type="evidence" value="ECO:0007669"/>
    <property type="project" value="InterPro"/>
</dbReference>
<dbReference type="PANTHER" id="PTHR24292">
    <property type="entry name" value="CYTOCHROME P450"/>
    <property type="match status" value="1"/>
</dbReference>
<dbReference type="GO" id="GO:0005789">
    <property type="term" value="C:endoplasmic reticulum membrane"/>
    <property type="evidence" value="ECO:0007669"/>
    <property type="project" value="UniProtKB-SubCell"/>
</dbReference>
<reference evidence="15 16" key="1">
    <citation type="submission" date="2019-08" db="EMBL/GenBank/DDBJ databases">
        <title>Whole genome of Aphis craccivora.</title>
        <authorList>
            <person name="Voronova N.V."/>
            <person name="Shulinski R.S."/>
            <person name="Bandarenka Y.V."/>
            <person name="Zhorov D.G."/>
            <person name="Warner D."/>
        </authorList>
    </citation>
    <scope>NUCLEOTIDE SEQUENCE [LARGE SCALE GENOMIC DNA]</scope>
    <source>
        <strain evidence="15">180601</strain>
        <tissue evidence="15">Whole Body</tissue>
    </source>
</reference>
<keyword evidence="9" id="KW-0560">Oxidoreductase</keyword>
<evidence type="ECO:0000256" key="10">
    <source>
        <dbReference type="ARBA" id="ARBA00023004"/>
    </source>
</evidence>
<evidence type="ECO:0000256" key="12">
    <source>
        <dbReference type="ARBA" id="ARBA00023136"/>
    </source>
</evidence>
<keyword evidence="14" id="KW-0732">Signal</keyword>
<dbReference type="OrthoDB" id="6629170at2759"/>
<comment type="caution">
    <text evidence="15">The sequence shown here is derived from an EMBL/GenBank/DDBJ whole genome shotgun (WGS) entry which is preliminary data.</text>
</comment>
<feature type="transmembrane region" description="Helical" evidence="13">
    <location>
        <begin position="7"/>
        <end position="28"/>
    </location>
</feature>
<dbReference type="GO" id="GO:0004497">
    <property type="term" value="F:monooxygenase activity"/>
    <property type="evidence" value="ECO:0007669"/>
    <property type="project" value="UniProtKB-KW"/>
</dbReference>